<reference evidence="3 4" key="1">
    <citation type="journal article" date="2025" name="Int. J. Syst. Evol. Microbiol.">
        <title>Desulfovibrio falkowii sp. nov., Porphyromonas miyakawae sp. nov., Mediterraneibacter flintii sp. nov. and Owariibacterium komagatae gen. nov., sp. nov., isolated from human faeces.</title>
        <authorList>
            <person name="Hamaguchi T."/>
            <person name="Ohara M."/>
            <person name="Hisatomi A."/>
            <person name="Sekiguchi K."/>
            <person name="Takeda J.I."/>
            <person name="Ueyama J."/>
            <person name="Ito M."/>
            <person name="Nishiwaki H."/>
            <person name="Ogi T."/>
            <person name="Hirayama M."/>
            <person name="Ohkuma M."/>
            <person name="Sakamoto M."/>
            <person name="Ohno K."/>
        </authorList>
    </citation>
    <scope>NUCLEOTIDE SEQUENCE [LARGE SCALE GENOMIC DNA]</scope>
    <source>
        <strain evidence="3 4">13CB8C</strain>
    </source>
</reference>
<dbReference type="EMBL" id="BAAFSG010000001">
    <property type="protein sequence ID" value="GAB1252708.1"/>
    <property type="molecule type" value="Genomic_DNA"/>
</dbReference>
<proteinExistence type="predicted"/>
<organism evidence="3 4">
    <name type="scientific">Desulfovibrio falkowii</name>
    <dbReference type="NCBI Taxonomy" id="3136602"/>
    <lineage>
        <taxon>Bacteria</taxon>
        <taxon>Pseudomonadati</taxon>
        <taxon>Thermodesulfobacteriota</taxon>
        <taxon>Desulfovibrionia</taxon>
        <taxon>Desulfovibrionales</taxon>
        <taxon>Desulfovibrionaceae</taxon>
        <taxon>Desulfovibrio</taxon>
    </lineage>
</organism>
<dbReference type="Proteomes" id="UP001628192">
    <property type="component" value="Unassembled WGS sequence"/>
</dbReference>
<evidence type="ECO:0000256" key="1">
    <source>
        <dbReference type="SAM" id="Coils"/>
    </source>
</evidence>
<dbReference type="Gene3D" id="1.10.260.40">
    <property type="entry name" value="lambda repressor-like DNA-binding domains"/>
    <property type="match status" value="1"/>
</dbReference>
<dbReference type="PROSITE" id="PS50943">
    <property type="entry name" value="HTH_CROC1"/>
    <property type="match status" value="1"/>
</dbReference>
<evidence type="ECO:0000313" key="3">
    <source>
        <dbReference type="EMBL" id="GAB1252708.1"/>
    </source>
</evidence>
<feature type="domain" description="HTH cro/C1-type" evidence="2">
    <location>
        <begin position="1"/>
        <end position="46"/>
    </location>
</feature>
<accession>A0ABQ0E4V4</accession>
<dbReference type="InterPro" id="IPR001387">
    <property type="entry name" value="Cro/C1-type_HTH"/>
</dbReference>
<protein>
    <recommendedName>
        <fullName evidence="2">HTH cro/C1-type domain-containing protein</fullName>
    </recommendedName>
</protein>
<dbReference type="InterPro" id="IPR010982">
    <property type="entry name" value="Lambda_DNA-bd_dom_sf"/>
</dbReference>
<dbReference type="SUPFAM" id="SSF47413">
    <property type="entry name" value="lambda repressor-like DNA-binding domains"/>
    <property type="match status" value="1"/>
</dbReference>
<sequence>MSQEVFAAKIGVSKGSLGGYERDENLPNSDIILKICQETGVSVEWLLLGTGAPAASDEEGPVGPGKLLAGGTLTLPGMMGVVAPSSMPQNGIAFVPDGKMIQQECARCRRLEERLERLEDERRELSEENRRLWKENSLLNARLARMKARG</sequence>
<keyword evidence="4" id="KW-1185">Reference proteome</keyword>
<name>A0ABQ0E4V4_9BACT</name>
<dbReference type="CDD" id="cd00093">
    <property type="entry name" value="HTH_XRE"/>
    <property type="match status" value="1"/>
</dbReference>
<evidence type="ECO:0000259" key="2">
    <source>
        <dbReference type="PROSITE" id="PS50943"/>
    </source>
</evidence>
<evidence type="ECO:0000313" key="4">
    <source>
        <dbReference type="Proteomes" id="UP001628192"/>
    </source>
</evidence>
<feature type="coiled-coil region" evidence="1">
    <location>
        <begin position="101"/>
        <end position="135"/>
    </location>
</feature>
<gene>
    <name evidence="3" type="ORF">Defa_01950</name>
</gene>
<dbReference type="Pfam" id="PF01381">
    <property type="entry name" value="HTH_3"/>
    <property type="match status" value="1"/>
</dbReference>
<keyword evidence="1" id="KW-0175">Coiled coil</keyword>
<comment type="caution">
    <text evidence="3">The sequence shown here is derived from an EMBL/GenBank/DDBJ whole genome shotgun (WGS) entry which is preliminary data.</text>
</comment>